<reference evidence="3 4" key="1">
    <citation type="submission" date="2015-10" db="EMBL/GenBank/DDBJ databases">
        <title>Draft genome sequence of Streptomyces canus DSM 40017, type strain for the species Streptomyces canus.</title>
        <authorList>
            <person name="Ruckert C."/>
            <person name="Winkler A."/>
            <person name="Kalinowski J."/>
            <person name="Kampfer P."/>
            <person name="Glaeser S."/>
        </authorList>
    </citation>
    <scope>NUCLEOTIDE SEQUENCE [LARGE SCALE GENOMIC DNA]</scope>
    <source>
        <strain evidence="3 4">DSM 40017</strain>
    </source>
</reference>
<evidence type="ECO:0008006" key="5">
    <source>
        <dbReference type="Google" id="ProtNLM"/>
    </source>
</evidence>
<protein>
    <recommendedName>
        <fullName evidence="5">DUF4760 domain-containing protein</fullName>
    </recommendedName>
</protein>
<evidence type="ECO:0000256" key="2">
    <source>
        <dbReference type="SAM" id="Phobius"/>
    </source>
</evidence>
<dbReference type="RefSeq" id="WP_059208095.1">
    <property type="nucleotide sequence ID" value="NZ_KQ948664.1"/>
</dbReference>
<keyword evidence="2" id="KW-0812">Transmembrane</keyword>
<gene>
    <name evidence="3" type="ORF">AQJ46_27245</name>
</gene>
<evidence type="ECO:0000256" key="1">
    <source>
        <dbReference type="SAM" id="MobiDB-lite"/>
    </source>
</evidence>
<dbReference type="AlphaFoldDB" id="A0A117R0T9"/>
<organism evidence="3 4">
    <name type="scientific">Streptomyces canus</name>
    <dbReference type="NCBI Taxonomy" id="58343"/>
    <lineage>
        <taxon>Bacteria</taxon>
        <taxon>Bacillati</taxon>
        <taxon>Actinomycetota</taxon>
        <taxon>Actinomycetes</taxon>
        <taxon>Kitasatosporales</taxon>
        <taxon>Streptomycetaceae</taxon>
        <taxon>Streptomyces</taxon>
        <taxon>Streptomyces aurantiacus group</taxon>
    </lineage>
</organism>
<dbReference type="InterPro" id="IPR031876">
    <property type="entry name" value="DUF4760"/>
</dbReference>
<comment type="caution">
    <text evidence="3">The sequence shown here is derived from an EMBL/GenBank/DDBJ whole genome shotgun (WGS) entry which is preliminary data.</text>
</comment>
<keyword evidence="2" id="KW-0472">Membrane</keyword>
<sequence>MTSYERWSLIASFSSLLVSVVAFGALAWQLLLLARGTGQDHDRRRKQATMEYLTANMERRKVLFDEGIPNERDHEAISALISLSLAGDEPTTKLITAYLTMFNFLAVGAQSDAFDPEVIDEAWGGLIIAVWNNYRPWMETQRQVHGEPRVWENLEWLAGKMTPRRSVTPAGAGGNLPPQGRPVA</sequence>
<accession>A0A117R0T9</accession>
<dbReference type="Pfam" id="PF15956">
    <property type="entry name" value="DUF4760"/>
    <property type="match status" value="1"/>
</dbReference>
<dbReference type="Proteomes" id="UP000053669">
    <property type="component" value="Unassembled WGS sequence"/>
</dbReference>
<keyword evidence="2" id="KW-1133">Transmembrane helix</keyword>
<name>A0A117R0T9_9ACTN</name>
<proteinExistence type="predicted"/>
<evidence type="ECO:0000313" key="3">
    <source>
        <dbReference type="EMBL" id="KUN64826.1"/>
    </source>
</evidence>
<feature type="region of interest" description="Disordered" evidence="1">
    <location>
        <begin position="164"/>
        <end position="184"/>
    </location>
</feature>
<feature type="transmembrane region" description="Helical" evidence="2">
    <location>
        <begin position="12"/>
        <end position="34"/>
    </location>
</feature>
<evidence type="ECO:0000313" key="4">
    <source>
        <dbReference type="Proteomes" id="UP000053669"/>
    </source>
</evidence>
<dbReference type="EMBL" id="LMWU01000028">
    <property type="protein sequence ID" value="KUN64826.1"/>
    <property type="molecule type" value="Genomic_DNA"/>
</dbReference>